<dbReference type="Proteomes" id="UP000030748">
    <property type="component" value="Unassembled WGS sequence"/>
</dbReference>
<sequence length="67" mass="7380">MIYDFVRVTYLPWVGVVVLELNMAEMVSFGEVKGGDSVIVDLDSHGKLVIIRGSSSAAPRFREPIVL</sequence>
<reference evidence="1 2" key="1">
    <citation type="journal article" date="2013" name="Proc. Natl. Acad. Sci. U.S.A.">
        <title>Fine-scale variation in meiotic recombination in Mimulus inferred from population shotgun sequencing.</title>
        <authorList>
            <person name="Hellsten U."/>
            <person name="Wright K.M."/>
            <person name="Jenkins J."/>
            <person name="Shu S."/>
            <person name="Yuan Y."/>
            <person name="Wessler S.R."/>
            <person name="Schmutz J."/>
            <person name="Willis J.H."/>
            <person name="Rokhsar D.S."/>
        </authorList>
    </citation>
    <scope>NUCLEOTIDE SEQUENCE [LARGE SCALE GENOMIC DNA]</scope>
    <source>
        <strain evidence="2">cv. DUN x IM62</strain>
    </source>
</reference>
<keyword evidence="2" id="KW-1185">Reference proteome</keyword>
<evidence type="ECO:0000313" key="2">
    <source>
        <dbReference type="Proteomes" id="UP000030748"/>
    </source>
</evidence>
<organism evidence="1 2">
    <name type="scientific">Erythranthe guttata</name>
    <name type="common">Yellow monkey flower</name>
    <name type="synonym">Mimulus guttatus</name>
    <dbReference type="NCBI Taxonomy" id="4155"/>
    <lineage>
        <taxon>Eukaryota</taxon>
        <taxon>Viridiplantae</taxon>
        <taxon>Streptophyta</taxon>
        <taxon>Embryophyta</taxon>
        <taxon>Tracheophyta</taxon>
        <taxon>Spermatophyta</taxon>
        <taxon>Magnoliopsida</taxon>
        <taxon>eudicotyledons</taxon>
        <taxon>Gunneridae</taxon>
        <taxon>Pentapetalae</taxon>
        <taxon>asterids</taxon>
        <taxon>lamiids</taxon>
        <taxon>Lamiales</taxon>
        <taxon>Phrymaceae</taxon>
        <taxon>Erythranthe</taxon>
    </lineage>
</organism>
<proteinExistence type="predicted"/>
<dbReference type="AlphaFoldDB" id="A0A022RT68"/>
<protein>
    <submittedName>
        <fullName evidence="1">Uncharacterized protein</fullName>
    </submittedName>
</protein>
<gene>
    <name evidence="1" type="ORF">MIMGU_mgv11b017822mg</name>
</gene>
<name>A0A022RT68_ERYGU</name>
<accession>A0A022RT68</accession>
<dbReference type="EMBL" id="KI630264">
    <property type="protein sequence ID" value="EYU43196.1"/>
    <property type="molecule type" value="Genomic_DNA"/>
</dbReference>
<evidence type="ECO:0000313" key="1">
    <source>
        <dbReference type="EMBL" id="EYU43196.1"/>
    </source>
</evidence>